<dbReference type="InterPro" id="IPR000515">
    <property type="entry name" value="MetI-like"/>
</dbReference>
<accession>A0A7Z7PNY3</accession>
<feature type="transmembrane region" description="Helical" evidence="8">
    <location>
        <begin position="419"/>
        <end position="440"/>
    </location>
</feature>
<feature type="transmembrane region" description="Helical" evidence="8">
    <location>
        <begin position="298"/>
        <end position="326"/>
    </location>
</feature>
<keyword evidence="11" id="KW-1185">Reference proteome</keyword>
<evidence type="ECO:0000256" key="2">
    <source>
        <dbReference type="ARBA" id="ARBA00022448"/>
    </source>
</evidence>
<proteinExistence type="inferred from homology"/>
<name>A0A7Z7PNY3_9BACT</name>
<dbReference type="GO" id="GO:0005886">
    <property type="term" value="C:plasma membrane"/>
    <property type="evidence" value="ECO:0007669"/>
    <property type="project" value="UniProtKB-SubCell"/>
</dbReference>
<evidence type="ECO:0000256" key="1">
    <source>
        <dbReference type="ARBA" id="ARBA00004429"/>
    </source>
</evidence>
<evidence type="ECO:0000256" key="8">
    <source>
        <dbReference type="RuleBase" id="RU363032"/>
    </source>
</evidence>
<dbReference type="InterPro" id="IPR035906">
    <property type="entry name" value="MetI-like_sf"/>
</dbReference>
<dbReference type="AlphaFoldDB" id="A0A7Z7PNY3"/>
<keyword evidence="7 8" id="KW-0472">Membrane</keyword>
<gene>
    <name evidence="10" type="ORF">MESINF_0986</name>
</gene>
<sequence length="565" mass="63163">MKLLSRERFRYWTALPLFAVLVGYILYPLIRVFIESLTDRSGNLSLANYIAFFDPQRPSNIEALLTSLGLAFASVLVAALVGVPLAFLLTKYRFPGSRILSSLVIIPMVFPPLISVLAYIFLYGEAGFIPRGLQNLFGLSSPPFYIKGIGGILVIHAYTMFIYFYMLTSSALKKIDSSIDEAARNLGGKFWFRFRKITFPLITPGLVGASLLVFMIAMASFSAPFLLGGRNRFLSLQIYISKLNGNMEMAATQSTILALICFIFLLFIRYVSQKRDYKMVSKGVSNATSDIKSRLGKWGAMTISILILIMLSLPQVTLLIISLVPIGTWTHQTFPPKYSFINYIEIFSNPRFFNSIKNSLIMSSIATLVAVIIGSLVAYFLSKKDFKSRWAMEILAMLPWALPGTIIAINLIITFNRPTFLTGGQILVGTYFILPIAYMIRNIPLLVRSTFAVFEQLDESLEEAGRNLGGNWFYVFRRVIFPNILPGIISGALLTLVANIGEFTSSVMLYTYHNKPMSMEILDQMQRFNFGAAAALGILQVVLMAAVMLITNRYLGNKRGAVVYF</sequence>
<evidence type="ECO:0000256" key="4">
    <source>
        <dbReference type="ARBA" id="ARBA00022519"/>
    </source>
</evidence>
<evidence type="ECO:0000256" key="3">
    <source>
        <dbReference type="ARBA" id="ARBA00022475"/>
    </source>
</evidence>
<dbReference type="PANTHER" id="PTHR43357">
    <property type="entry name" value="INNER MEMBRANE ABC TRANSPORTER PERMEASE PROTEIN YDCV"/>
    <property type="match status" value="1"/>
</dbReference>
<evidence type="ECO:0000313" key="10">
    <source>
        <dbReference type="EMBL" id="SSC12435.1"/>
    </source>
</evidence>
<feature type="transmembrane region" description="Helical" evidence="8">
    <location>
        <begin position="144"/>
        <end position="165"/>
    </location>
</feature>
<keyword evidence="2 8" id="KW-0813">Transport</keyword>
<evidence type="ECO:0000256" key="5">
    <source>
        <dbReference type="ARBA" id="ARBA00022692"/>
    </source>
</evidence>
<evidence type="ECO:0000256" key="6">
    <source>
        <dbReference type="ARBA" id="ARBA00022989"/>
    </source>
</evidence>
<feature type="transmembrane region" description="Helical" evidence="8">
    <location>
        <begin position="63"/>
        <end position="87"/>
    </location>
</feature>
<feature type="transmembrane region" description="Helical" evidence="8">
    <location>
        <begin position="360"/>
        <end position="382"/>
    </location>
</feature>
<feature type="domain" description="ABC transmembrane type-1" evidence="9">
    <location>
        <begin position="64"/>
        <end position="268"/>
    </location>
</feature>
<keyword evidence="3" id="KW-1003">Cell membrane</keyword>
<organism evidence="10 11">
    <name type="scientific">Mesotoga infera</name>
    <dbReference type="NCBI Taxonomy" id="1236046"/>
    <lineage>
        <taxon>Bacteria</taxon>
        <taxon>Thermotogati</taxon>
        <taxon>Thermotogota</taxon>
        <taxon>Thermotogae</taxon>
        <taxon>Kosmotogales</taxon>
        <taxon>Kosmotogaceae</taxon>
        <taxon>Mesotoga</taxon>
    </lineage>
</organism>
<dbReference type="KEGG" id="minf:MESINF_0986"/>
<dbReference type="GO" id="GO:0055085">
    <property type="term" value="P:transmembrane transport"/>
    <property type="evidence" value="ECO:0007669"/>
    <property type="project" value="InterPro"/>
</dbReference>
<feature type="transmembrane region" description="Helical" evidence="8">
    <location>
        <begin position="530"/>
        <end position="550"/>
    </location>
</feature>
<reference evidence="10 11" key="1">
    <citation type="submission" date="2017-01" db="EMBL/GenBank/DDBJ databases">
        <authorList>
            <person name="Erauso G."/>
        </authorList>
    </citation>
    <scope>NUCLEOTIDE SEQUENCE [LARGE SCALE GENOMIC DNA]</scope>
    <source>
        <strain evidence="10">MESINF1</strain>
    </source>
</reference>
<comment type="subcellular location">
    <subcellularLocation>
        <location evidence="1">Cell inner membrane</location>
        <topology evidence="1">Multi-pass membrane protein</topology>
    </subcellularLocation>
    <subcellularLocation>
        <location evidence="8">Cell membrane</location>
        <topology evidence="8">Multi-pass membrane protein</topology>
    </subcellularLocation>
</comment>
<dbReference type="RefSeq" id="WP_169698758.1">
    <property type="nucleotide sequence ID" value="NZ_LS974202.1"/>
</dbReference>
<feature type="domain" description="ABC transmembrane type-1" evidence="9">
    <location>
        <begin position="356"/>
        <end position="551"/>
    </location>
</feature>
<keyword evidence="4" id="KW-0997">Cell inner membrane</keyword>
<feature type="transmembrane region" description="Helical" evidence="8">
    <location>
        <begin position="484"/>
        <end position="510"/>
    </location>
</feature>
<feature type="transmembrane region" description="Helical" evidence="8">
    <location>
        <begin position="99"/>
        <end position="124"/>
    </location>
</feature>
<evidence type="ECO:0000313" key="11">
    <source>
        <dbReference type="Proteomes" id="UP000250796"/>
    </source>
</evidence>
<dbReference type="EMBL" id="LS974202">
    <property type="protein sequence ID" value="SSC12435.1"/>
    <property type="molecule type" value="Genomic_DNA"/>
</dbReference>
<keyword evidence="5 8" id="KW-0812">Transmembrane</keyword>
<dbReference type="Pfam" id="PF00528">
    <property type="entry name" value="BPD_transp_1"/>
    <property type="match status" value="2"/>
</dbReference>
<dbReference type="CDD" id="cd06261">
    <property type="entry name" value="TM_PBP2"/>
    <property type="match status" value="2"/>
</dbReference>
<evidence type="ECO:0000259" key="9">
    <source>
        <dbReference type="PROSITE" id="PS50928"/>
    </source>
</evidence>
<dbReference type="PROSITE" id="PS50928">
    <property type="entry name" value="ABC_TM1"/>
    <property type="match status" value="2"/>
</dbReference>
<feature type="transmembrane region" description="Helical" evidence="8">
    <location>
        <begin position="251"/>
        <end position="272"/>
    </location>
</feature>
<feature type="transmembrane region" description="Helical" evidence="8">
    <location>
        <begin position="394"/>
        <end position="413"/>
    </location>
</feature>
<feature type="transmembrane region" description="Helical" evidence="8">
    <location>
        <begin position="199"/>
        <end position="227"/>
    </location>
</feature>
<dbReference type="Proteomes" id="UP000250796">
    <property type="component" value="Chromosome MESINF"/>
</dbReference>
<dbReference type="Gene3D" id="1.10.3720.10">
    <property type="entry name" value="MetI-like"/>
    <property type="match status" value="2"/>
</dbReference>
<keyword evidence="6 8" id="KW-1133">Transmembrane helix</keyword>
<dbReference type="SUPFAM" id="SSF161098">
    <property type="entry name" value="MetI-like"/>
    <property type="match status" value="2"/>
</dbReference>
<feature type="transmembrane region" description="Helical" evidence="8">
    <location>
        <begin position="12"/>
        <end position="34"/>
    </location>
</feature>
<comment type="similarity">
    <text evidence="8">Belongs to the binding-protein-dependent transport system permease family.</text>
</comment>
<protein>
    <submittedName>
        <fullName evidence="10">ABC superfamily ATP binding cassette transporter permease</fullName>
    </submittedName>
</protein>
<evidence type="ECO:0000256" key="7">
    <source>
        <dbReference type="ARBA" id="ARBA00023136"/>
    </source>
</evidence>
<dbReference type="PANTHER" id="PTHR43357:SF4">
    <property type="entry name" value="INNER MEMBRANE ABC TRANSPORTER PERMEASE PROTEIN YDCV"/>
    <property type="match status" value="1"/>
</dbReference>